<dbReference type="AlphaFoldDB" id="A0A1M4TPZ6"/>
<dbReference type="PROSITE" id="PS00379">
    <property type="entry name" value="CDP_ALCOHOL_P_TRANSF"/>
    <property type="match status" value="1"/>
</dbReference>
<evidence type="ECO:0000256" key="9">
    <source>
        <dbReference type="ARBA" id="ARBA00023209"/>
    </source>
</evidence>
<sequence length="181" mass="19764">MTSSVYGPTAIRTPANLITLLRILATPLVVVFVLNDKGSYWPAAMWFVLALTDGFDGFVARKQGATRSGAFLDPLADKLMVFSTFGVLVYLGRISIWLVLIMGVRELAVSLYRTFALKNGVSVPAGMLGKLKMVSQLFVIELALLPDYRSFALFISPLMLLATALAIVSAYQYFRNASLAT</sequence>
<proteinExistence type="inferred from homology"/>
<evidence type="ECO:0000313" key="14">
    <source>
        <dbReference type="Proteomes" id="UP000184295"/>
    </source>
</evidence>
<comment type="similarity">
    <text evidence="2 11">Belongs to the CDP-alcohol phosphatidyltransferase class-I family.</text>
</comment>
<reference evidence="14" key="1">
    <citation type="submission" date="2016-11" db="EMBL/GenBank/DDBJ databases">
        <authorList>
            <person name="Varghese N."/>
            <person name="Submissions S."/>
        </authorList>
    </citation>
    <scope>NUCLEOTIDE SEQUENCE [LARGE SCALE GENOMIC DNA]</scope>
    <source>
        <strain evidence="14">DSM 19514</strain>
    </source>
</reference>
<dbReference type="Gene3D" id="1.20.120.1760">
    <property type="match status" value="1"/>
</dbReference>
<dbReference type="PANTHER" id="PTHR14269">
    <property type="entry name" value="CDP-DIACYLGLYCEROL--GLYCEROL-3-PHOSPHATE 3-PHOSPHATIDYLTRANSFERASE-RELATED"/>
    <property type="match status" value="1"/>
</dbReference>
<keyword evidence="6 12" id="KW-1133">Transmembrane helix</keyword>
<dbReference type="EMBL" id="FQUL01000006">
    <property type="protein sequence ID" value="SHE46523.1"/>
    <property type="molecule type" value="Genomic_DNA"/>
</dbReference>
<keyword evidence="4 11" id="KW-0808">Transferase</keyword>
<dbReference type="InterPro" id="IPR004570">
    <property type="entry name" value="Phosphatidylglycerol_P_synth"/>
</dbReference>
<dbReference type="Proteomes" id="UP000184295">
    <property type="component" value="Unassembled WGS sequence"/>
</dbReference>
<dbReference type="Pfam" id="PF01066">
    <property type="entry name" value="CDP-OH_P_transf"/>
    <property type="match status" value="1"/>
</dbReference>
<feature type="transmembrane region" description="Helical" evidence="12">
    <location>
        <begin position="15"/>
        <end position="34"/>
    </location>
</feature>
<keyword evidence="10" id="KW-1208">Phospholipid metabolism</keyword>
<evidence type="ECO:0000256" key="4">
    <source>
        <dbReference type="ARBA" id="ARBA00022679"/>
    </source>
</evidence>
<dbReference type="RefSeq" id="WP_072788756.1">
    <property type="nucleotide sequence ID" value="NZ_FQUL01000006.1"/>
</dbReference>
<feature type="transmembrane region" description="Helical" evidence="12">
    <location>
        <begin position="40"/>
        <end position="59"/>
    </location>
</feature>
<evidence type="ECO:0000256" key="7">
    <source>
        <dbReference type="ARBA" id="ARBA00023098"/>
    </source>
</evidence>
<dbReference type="UniPathway" id="UPA00085"/>
<evidence type="ECO:0000256" key="3">
    <source>
        <dbReference type="ARBA" id="ARBA00022516"/>
    </source>
</evidence>
<evidence type="ECO:0000313" key="13">
    <source>
        <dbReference type="EMBL" id="SHE46523.1"/>
    </source>
</evidence>
<evidence type="ECO:0000256" key="5">
    <source>
        <dbReference type="ARBA" id="ARBA00022692"/>
    </source>
</evidence>
<evidence type="ECO:0000256" key="6">
    <source>
        <dbReference type="ARBA" id="ARBA00022989"/>
    </source>
</evidence>
<keyword evidence="3" id="KW-0444">Lipid biosynthesis</keyword>
<evidence type="ECO:0000256" key="10">
    <source>
        <dbReference type="ARBA" id="ARBA00023264"/>
    </source>
</evidence>
<keyword evidence="9" id="KW-0594">Phospholipid biosynthesis</keyword>
<evidence type="ECO:0000256" key="12">
    <source>
        <dbReference type="SAM" id="Phobius"/>
    </source>
</evidence>
<comment type="subcellular location">
    <subcellularLocation>
        <location evidence="1">Membrane</location>
        <topology evidence="1">Multi-pass membrane protein</topology>
    </subcellularLocation>
</comment>
<dbReference type="InterPro" id="IPR048254">
    <property type="entry name" value="CDP_ALCOHOL_P_TRANSF_CS"/>
</dbReference>
<dbReference type="OrthoDB" id="9796672at2"/>
<organism evidence="13 14">
    <name type="scientific">Ferrithrix thermotolerans DSM 19514</name>
    <dbReference type="NCBI Taxonomy" id="1121881"/>
    <lineage>
        <taxon>Bacteria</taxon>
        <taxon>Bacillati</taxon>
        <taxon>Actinomycetota</taxon>
        <taxon>Acidimicrobiia</taxon>
        <taxon>Acidimicrobiales</taxon>
        <taxon>Acidimicrobiaceae</taxon>
        <taxon>Ferrithrix</taxon>
    </lineage>
</organism>
<dbReference type="STRING" id="1121881.SAMN02745225_00691"/>
<evidence type="ECO:0000256" key="1">
    <source>
        <dbReference type="ARBA" id="ARBA00004141"/>
    </source>
</evidence>
<accession>A0A1M4TPZ6</accession>
<dbReference type="InterPro" id="IPR050324">
    <property type="entry name" value="CDP-alcohol_PTase-I"/>
</dbReference>
<dbReference type="GO" id="GO:0016020">
    <property type="term" value="C:membrane"/>
    <property type="evidence" value="ECO:0007669"/>
    <property type="project" value="UniProtKB-SubCell"/>
</dbReference>
<evidence type="ECO:0000256" key="11">
    <source>
        <dbReference type="RuleBase" id="RU003750"/>
    </source>
</evidence>
<keyword evidence="7" id="KW-0443">Lipid metabolism</keyword>
<evidence type="ECO:0000256" key="2">
    <source>
        <dbReference type="ARBA" id="ARBA00010441"/>
    </source>
</evidence>
<dbReference type="GO" id="GO:0046474">
    <property type="term" value="P:glycerophospholipid biosynthetic process"/>
    <property type="evidence" value="ECO:0007669"/>
    <property type="project" value="TreeGrafter"/>
</dbReference>
<feature type="transmembrane region" description="Helical" evidence="12">
    <location>
        <begin position="151"/>
        <end position="174"/>
    </location>
</feature>
<dbReference type="PANTHER" id="PTHR14269:SF62">
    <property type="entry name" value="CDP-DIACYLGLYCEROL--GLYCEROL-3-PHOSPHATE 3-PHOSPHATIDYLTRANSFERASE 1, CHLOROPLASTIC"/>
    <property type="match status" value="1"/>
</dbReference>
<evidence type="ECO:0000256" key="8">
    <source>
        <dbReference type="ARBA" id="ARBA00023136"/>
    </source>
</evidence>
<dbReference type="PIRSF" id="PIRSF000847">
    <property type="entry name" value="Phos_ph_gly_syn"/>
    <property type="match status" value="1"/>
</dbReference>
<dbReference type="InterPro" id="IPR043130">
    <property type="entry name" value="CDP-OH_PTrfase_TM_dom"/>
</dbReference>
<feature type="transmembrane region" description="Helical" evidence="12">
    <location>
        <begin position="79"/>
        <end position="103"/>
    </location>
</feature>
<gene>
    <name evidence="13" type="ORF">SAMN02745225_00691</name>
</gene>
<keyword evidence="5 12" id="KW-0812">Transmembrane</keyword>
<keyword evidence="8 12" id="KW-0472">Membrane</keyword>
<name>A0A1M4TPZ6_9ACTN</name>
<protein>
    <submittedName>
        <fullName evidence="13">CDP-diacylglycerol--glycerol-3-phosphate 3-phosphatidyltransferase</fullName>
    </submittedName>
</protein>
<keyword evidence="14" id="KW-1185">Reference proteome</keyword>
<dbReference type="InterPro" id="IPR000462">
    <property type="entry name" value="CDP-OH_P_trans"/>
</dbReference>
<dbReference type="GO" id="GO:0008444">
    <property type="term" value="F:CDP-diacylglycerol-glycerol-3-phosphate 3-phosphatidyltransferase activity"/>
    <property type="evidence" value="ECO:0007669"/>
    <property type="project" value="InterPro"/>
</dbReference>